<feature type="region of interest" description="Disordered" evidence="1">
    <location>
        <begin position="395"/>
        <end position="417"/>
    </location>
</feature>
<gene>
    <name evidence="2" type="ORF">SEMRO_760_G198310.1</name>
</gene>
<feature type="compositionally biased region" description="Polar residues" evidence="1">
    <location>
        <begin position="49"/>
        <end position="60"/>
    </location>
</feature>
<accession>A0A9N8HKI9</accession>
<feature type="region of interest" description="Disordered" evidence="1">
    <location>
        <begin position="1"/>
        <end position="60"/>
    </location>
</feature>
<comment type="caution">
    <text evidence="2">The sequence shown here is derived from an EMBL/GenBank/DDBJ whole genome shotgun (WGS) entry which is preliminary data.</text>
</comment>
<keyword evidence="3" id="KW-1185">Reference proteome</keyword>
<organism evidence="2 3">
    <name type="scientific">Seminavis robusta</name>
    <dbReference type="NCBI Taxonomy" id="568900"/>
    <lineage>
        <taxon>Eukaryota</taxon>
        <taxon>Sar</taxon>
        <taxon>Stramenopiles</taxon>
        <taxon>Ochrophyta</taxon>
        <taxon>Bacillariophyta</taxon>
        <taxon>Bacillariophyceae</taxon>
        <taxon>Bacillariophycidae</taxon>
        <taxon>Naviculales</taxon>
        <taxon>Naviculaceae</taxon>
        <taxon>Seminavis</taxon>
    </lineage>
</organism>
<evidence type="ECO:0000256" key="1">
    <source>
        <dbReference type="SAM" id="MobiDB-lite"/>
    </source>
</evidence>
<sequence length="508" mass="57403">MTNPSAAEASSASDEEHARDSSVGEPWQVDTVDASAAGTVPPRAPPEASDSSSEKQTNNDPFLTARQQYEQSGNDKAMLFCLCIGLESEDGERKLGDLTVEPYCKMPKKNQTKLKVQNAVLAKEVVRRGNQMELTGRSKVRPSNWKQGRLVKWLQDNPIKDEACIPFLRQTENAYCTATKNHLHEKAVGKDSETTADKDGNEPWRNKLEPNLRMILAAHHDDVRKYLIEEGSVLERQELDARNSDDRPMTFFEALANKYNDDFWVANSEAMPDLHPDFTIEHDIYSTDCPGKVTADFIKKQWNQAKLKTNKIVNAWERSGNGYGQVDHEEEEEAEEPARQFGHLTEERLLAGDNRSEYCIERLGHRSFHLYLWYLADKHGNLSCVVTRLSDDVGGTGDKVATNTSESKGRKGKDDPELKQLRKSLSNSQVELSYQAVIENLTNANRELTKSKIAKVKADTQEEKEIWQESIAEQEDIVKGLKRRKRTYEVKKAKKKTSAEPDGSTETD</sequence>
<evidence type="ECO:0000313" key="3">
    <source>
        <dbReference type="Proteomes" id="UP001153069"/>
    </source>
</evidence>
<dbReference type="Proteomes" id="UP001153069">
    <property type="component" value="Unassembled WGS sequence"/>
</dbReference>
<feature type="compositionally biased region" description="Low complexity" evidence="1">
    <location>
        <begin position="1"/>
        <end position="12"/>
    </location>
</feature>
<name>A0A9N8HKI9_9STRA</name>
<reference evidence="2" key="1">
    <citation type="submission" date="2020-06" db="EMBL/GenBank/DDBJ databases">
        <authorList>
            <consortium name="Plant Systems Biology data submission"/>
        </authorList>
    </citation>
    <scope>NUCLEOTIDE SEQUENCE</scope>
    <source>
        <strain evidence="2">D6</strain>
    </source>
</reference>
<feature type="region of interest" description="Disordered" evidence="1">
    <location>
        <begin position="488"/>
        <end position="508"/>
    </location>
</feature>
<protein>
    <submittedName>
        <fullName evidence="2">Uncharacterized protein</fullName>
    </submittedName>
</protein>
<dbReference type="EMBL" id="CAICTM010000759">
    <property type="protein sequence ID" value="CAB9516087.1"/>
    <property type="molecule type" value="Genomic_DNA"/>
</dbReference>
<proteinExistence type="predicted"/>
<evidence type="ECO:0000313" key="2">
    <source>
        <dbReference type="EMBL" id="CAB9516087.1"/>
    </source>
</evidence>
<feature type="compositionally biased region" description="Basic and acidic residues" evidence="1">
    <location>
        <begin position="407"/>
        <end position="417"/>
    </location>
</feature>
<dbReference type="AlphaFoldDB" id="A0A9N8HKI9"/>